<dbReference type="Proteomes" id="UP000838756">
    <property type="component" value="Unassembled WGS sequence"/>
</dbReference>
<sequence>MEGTLSAPLTNVCFVATRVRVSEMFLFLKR</sequence>
<reference evidence="1" key="1">
    <citation type="submission" date="2022-03" db="EMBL/GenBank/DDBJ databases">
        <authorList>
            <person name="Lindestad O."/>
        </authorList>
    </citation>
    <scope>NUCLEOTIDE SEQUENCE</scope>
</reference>
<feature type="non-terminal residue" evidence="1">
    <location>
        <position position="30"/>
    </location>
</feature>
<dbReference type="EMBL" id="CAKXAJ010013249">
    <property type="protein sequence ID" value="CAH2215879.1"/>
    <property type="molecule type" value="Genomic_DNA"/>
</dbReference>
<evidence type="ECO:0000313" key="1">
    <source>
        <dbReference type="EMBL" id="CAH2215879.1"/>
    </source>
</evidence>
<proteinExistence type="predicted"/>
<keyword evidence="2" id="KW-1185">Reference proteome</keyword>
<comment type="caution">
    <text evidence="1">The sequence shown here is derived from an EMBL/GenBank/DDBJ whole genome shotgun (WGS) entry which is preliminary data.</text>
</comment>
<dbReference type="AlphaFoldDB" id="A0A8S4QS13"/>
<evidence type="ECO:0000313" key="2">
    <source>
        <dbReference type="Proteomes" id="UP000838756"/>
    </source>
</evidence>
<protein>
    <submittedName>
        <fullName evidence="1">Jg9014 protein</fullName>
    </submittedName>
</protein>
<name>A0A8S4QS13_9NEOP</name>
<gene>
    <name evidence="1" type="primary">jg9014</name>
    <name evidence="1" type="ORF">PAEG_LOCUS3963</name>
</gene>
<organism evidence="1 2">
    <name type="scientific">Pararge aegeria aegeria</name>
    <dbReference type="NCBI Taxonomy" id="348720"/>
    <lineage>
        <taxon>Eukaryota</taxon>
        <taxon>Metazoa</taxon>
        <taxon>Ecdysozoa</taxon>
        <taxon>Arthropoda</taxon>
        <taxon>Hexapoda</taxon>
        <taxon>Insecta</taxon>
        <taxon>Pterygota</taxon>
        <taxon>Neoptera</taxon>
        <taxon>Endopterygota</taxon>
        <taxon>Lepidoptera</taxon>
        <taxon>Glossata</taxon>
        <taxon>Ditrysia</taxon>
        <taxon>Papilionoidea</taxon>
        <taxon>Nymphalidae</taxon>
        <taxon>Satyrinae</taxon>
        <taxon>Satyrini</taxon>
        <taxon>Parargina</taxon>
        <taxon>Pararge</taxon>
    </lineage>
</organism>
<accession>A0A8S4QS13</accession>